<feature type="domain" description="C6" evidence="2">
    <location>
        <begin position="40"/>
        <end position="139"/>
    </location>
</feature>
<accession>A0A0N4ZQ03</accession>
<feature type="signal peptide" evidence="1">
    <location>
        <begin position="1"/>
        <end position="17"/>
    </location>
</feature>
<dbReference type="Proteomes" id="UP000038045">
    <property type="component" value="Unplaced"/>
</dbReference>
<dbReference type="AlphaFoldDB" id="A0A0N4ZQ03"/>
<feature type="chain" id="PRO_5005892046" evidence="1">
    <location>
        <begin position="18"/>
        <end position="143"/>
    </location>
</feature>
<protein>
    <submittedName>
        <fullName evidence="4">C6 domain-containing protein</fullName>
    </submittedName>
</protein>
<keyword evidence="1" id="KW-0732">Signal</keyword>
<name>A0A0N4ZQ03_PARTI</name>
<proteinExistence type="predicted"/>
<keyword evidence="3" id="KW-1185">Reference proteome</keyword>
<evidence type="ECO:0000313" key="4">
    <source>
        <dbReference type="WBParaSite" id="PTRK_0001061000.1"/>
    </source>
</evidence>
<sequence length="143" mass="15228">MILFLLLIIVNINNIFGCASNNGNSLVKITTTTIKTALACKNCEALTVLKTSEQFSKDVSQTTGTNSQGCSTVTLSCTGASNTDEVSFFWNAGNNGITSDNTNTISRMLICNDNNRWTLTDTDINSGGTATVIIEDVECIGVE</sequence>
<organism evidence="3 4">
    <name type="scientific">Parastrongyloides trichosuri</name>
    <name type="common">Possum-specific nematode worm</name>
    <dbReference type="NCBI Taxonomy" id="131310"/>
    <lineage>
        <taxon>Eukaryota</taxon>
        <taxon>Metazoa</taxon>
        <taxon>Ecdysozoa</taxon>
        <taxon>Nematoda</taxon>
        <taxon>Chromadorea</taxon>
        <taxon>Rhabditida</taxon>
        <taxon>Tylenchina</taxon>
        <taxon>Panagrolaimomorpha</taxon>
        <taxon>Strongyloidoidea</taxon>
        <taxon>Strongyloididae</taxon>
        <taxon>Parastrongyloides</taxon>
    </lineage>
</organism>
<evidence type="ECO:0000259" key="2">
    <source>
        <dbReference type="SMART" id="SM01048"/>
    </source>
</evidence>
<evidence type="ECO:0000313" key="3">
    <source>
        <dbReference type="Proteomes" id="UP000038045"/>
    </source>
</evidence>
<dbReference type="Pfam" id="PF01681">
    <property type="entry name" value="C6"/>
    <property type="match status" value="1"/>
</dbReference>
<dbReference type="SMART" id="SM01048">
    <property type="entry name" value="C6"/>
    <property type="match status" value="1"/>
</dbReference>
<reference evidence="4" key="1">
    <citation type="submission" date="2017-02" db="UniProtKB">
        <authorList>
            <consortium name="WormBaseParasite"/>
        </authorList>
    </citation>
    <scope>IDENTIFICATION</scope>
</reference>
<dbReference type="WBParaSite" id="PTRK_0001061000.1">
    <property type="protein sequence ID" value="PTRK_0001061000.1"/>
    <property type="gene ID" value="PTRK_0001061000"/>
</dbReference>
<evidence type="ECO:0000256" key="1">
    <source>
        <dbReference type="SAM" id="SignalP"/>
    </source>
</evidence>
<dbReference type="InterPro" id="IPR002601">
    <property type="entry name" value="C6_domain"/>
</dbReference>